<evidence type="ECO:0000313" key="8">
    <source>
        <dbReference type="EMBL" id="KPB02340.1"/>
    </source>
</evidence>
<sequence>MTGKQRTLRSARWFEQDSIRGFAHRQRSLQMGYRREDFMGKPVVGIINTHSDLATCHQHLRQRAEDVKRGVLRAGGFPVELPTFSLGEVLVKPTTMLYRNLLAIETEELLRAHPIDAAVLLGGCDKTTPGLIMGATSADIPAVFIPAGPMMSGSFKGRAVGAGTHTKKYWDERRKGEITENDWLDLETAMTRSPGTCQTMGTASTMTCIVEAMGLALPGAASIPAVDSAHPRMAAQAGEVATRLALHGLPLSELLTEAHFNNAAVALMALGGSTNAAIHLIAMARRAGLTKYKLTDLVAAGKGVPVLADLFPHGSHMMQDFHDAGGMRALLSRVREWLDLDTIGVDGNSLRSAIEGAQVWNDEVIRPVDNPVTERPALAVVKGSLAPGGAVIKPSSASAELMKHEGRAVVFDGPADMAARIDHENISKDDVLVLRGGGPVGAPGMPEWGNLPIPKPLLEKGVKDIVRISDSRMSGTHYGTCILHVSPESAVGGPLALIETGDRIALDVESGRLDLLVDDNELSARREKWQPPEAPSRGWSALYVAHVGQAEDGCDFDFLLADGRPVQEPEIF</sequence>
<evidence type="ECO:0000256" key="4">
    <source>
        <dbReference type="ARBA" id="ARBA00023014"/>
    </source>
</evidence>
<protein>
    <submittedName>
        <fullName evidence="8">Dihydroxy-acid dehydratase</fullName>
    </submittedName>
</protein>
<dbReference type="SUPFAM" id="SSF143975">
    <property type="entry name" value="IlvD/EDD N-terminal domain-like"/>
    <property type="match status" value="1"/>
</dbReference>
<dbReference type="EMBL" id="JXMU01000003">
    <property type="protein sequence ID" value="KPB02340.1"/>
    <property type="molecule type" value="Genomic_DNA"/>
</dbReference>
<organism evidence="8 9">
    <name type="scientific">Ahrensia marina</name>
    <dbReference type="NCBI Taxonomy" id="1514904"/>
    <lineage>
        <taxon>Bacteria</taxon>
        <taxon>Pseudomonadati</taxon>
        <taxon>Pseudomonadota</taxon>
        <taxon>Alphaproteobacteria</taxon>
        <taxon>Hyphomicrobiales</taxon>
        <taxon>Ahrensiaceae</taxon>
        <taxon>Ahrensia</taxon>
    </lineage>
</organism>
<evidence type="ECO:0000256" key="3">
    <source>
        <dbReference type="ARBA" id="ARBA00023004"/>
    </source>
</evidence>
<dbReference type="FunFam" id="3.50.30.80:FF:000001">
    <property type="entry name" value="Dihydroxy-acid dehydratase"/>
    <property type="match status" value="1"/>
</dbReference>
<evidence type="ECO:0000313" key="9">
    <source>
        <dbReference type="Proteomes" id="UP000038011"/>
    </source>
</evidence>
<keyword evidence="9" id="KW-1185">Reference proteome</keyword>
<keyword evidence="3" id="KW-0408">Iron</keyword>
<dbReference type="GO" id="GO:0051536">
    <property type="term" value="F:iron-sulfur cluster binding"/>
    <property type="evidence" value="ECO:0007669"/>
    <property type="project" value="UniProtKB-KW"/>
</dbReference>
<comment type="caution">
    <text evidence="8">The sequence shown here is derived from an EMBL/GenBank/DDBJ whole genome shotgun (WGS) entry which is preliminary data.</text>
</comment>
<dbReference type="Proteomes" id="UP000038011">
    <property type="component" value="Unassembled WGS sequence"/>
</dbReference>
<gene>
    <name evidence="8" type="ORF">SU32_03535</name>
</gene>
<evidence type="ECO:0000256" key="2">
    <source>
        <dbReference type="ARBA" id="ARBA00022723"/>
    </source>
</evidence>
<dbReference type="PANTHER" id="PTHR43183">
    <property type="entry name" value="HYPOTHETICAL DIHYDROXYACID DEHYDRATASE (EUROFUNG)-RELATED"/>
    <property type="match status" value="1"/>
</dbReference>
<dbReference type="AlphaFoldDB" id="A0A0M9GP37"/>
<dbReference type="Pfam" id="PF24877">
    <property type="entry name" value="ILV_EDD_C"/>
    <property type="match status" value="1"/>
</dbReference>
<dbReference type="InterPro" id="IPR042096">
    <property type="entry name" value="Dihydro-acid_dehy_C"/>
</dbReference>
<dbReference type="InterPro" id="IPR020558">
    <property type="entry name" value="DiOHA_6PGluconate_deHydtase_CS"/>
</dbReference>
<dbReference type="GO" id="GO:0016836">
    <property type="term" value="F:hydro-lyase activity"/>
    <property type="evidence" value="ECO:0007669"/>
    <property type="project" value="UniProtKB-ARBA"/>
</dbReference>
<dbReference type="PROSITE" id="PS00886">
    <property type="entry name" value="ILVD_EDD_1"/>
    <property type="match status" value="1"/>
</dbReference>
<evidence type="ECO:0000259" key="7">
    <source>
        <dbReference type="Pfam" id="PF24877"/>
    </source>
</evidence>
<dbReference type="InterPro" id="IPR056740">
    <property type="entry name" value="ILV_EDD_C"/>
</dbReference>
<evidence type="ECO:0000256" key="1">
    <source>
        <dbReference type="ARBA" id="ARBA00006486"/>
    </source>
</evidence>
<accession>A0A0M9GP37</accession>
<keyword evidence="5" id="KW-0456">Lyase</keyword>
<evidence type="ECO:0000259" key="6">
    <source>
        <dbReference type="Pfam" id="PF00920"/>
    </source>
</evidence>
<dbReference type="PANTHER" id="PTHR43183:SF2">
    <property type="entry name" value="DIHYDROXY-ACID DEHYDRATASE"/>
    <property type="match status" value="1"/>
</dbReference>
<reference evidence="8 9" key="1">
    <citation type="submission" date="2015-01" db="EMBL/GenBank/DDBJ databases">
        <title>Ahrensia donghaiensis sp. nov., a novel dimethylsulphoniopropionate-cleavage bacterium isolated from seawater and emended descriptions of the genus Ahrensia and Ahrensia kielensis.</title>
        <authorList>
            <person name="Liu J."/>
        </authorList>
    </citation>
    <scope>NUCLEOTIDE SEQUENCE [LARGE SCALE GENOMIC DNA]</scope>
    <source>
        <strain evidence="8 9">LZD062</strain>
    </source>
</reference>
<dbReference type="InterPro" id="IPR052352">
    <property type="entry name" value="Sugar_Degrad_Dehydratases"/>
</dbReference>
<dbReference type="InterPro" id="IPR000581">
    <property type="entry name" value="ILV_EDD_N"/>
</dbReference>
<dbReference type="PATRIC" id="fig|1514904.3.peg.2418"/>
<comment type="similarity">
    <text evidence="1">Belongs to the IlvD/Edd family.</text>
</comment>
<dbReference type="STRING" id="1514904.SU32_03535"/>
<dbReference type="GO" id="GO:0046872">
    <property type="term" value="F:metal ion binding"/>
    <property type="evidence" value="ECO:0007669"/>
    <property type="project" value="UniProtKB-KW"/>
</dbReference>
<dbReference type="Gene3D" id="3.50.30.80">
    <property type="entry name" value="IlvD/EDD C-terminal domain-like"/>
    <property type="match status" value="1"/>
</dbReference>
<dbReference type="Pfam" id="PF00920">
    <property type="entry name" value="ILVD_EDD_N"/>
    <property type="match status" value="1"/>
</dbReference>
<feature type="domain" description="Dihydroxy-acid/6-phosphogluconate dehydratase N-terminal" evidence="6">
    <location>
        <begin position="41"/>
        <end position="351"/>
    </location>
</feature>
<dbReference type="OrthoDB" id="9807077at2"/>
<dbReference type="RefSeq" id="WP_053997958.1">
    <property type="nucleotide sequence ID" value="NZ_JXMU01000003.1"/>
</dbReference>
<dbReference type="SUPFAM" id="SSF52016">
    <property type="entry name" value="LeuD/IlvD-like"/>
    <property type="match status" value="1"/>
</dbReference>
<keyword evidence="2" id="KW-0479">Metal-binding</keyword>
<proteinExistence type="inferred from homology"/>
<evidence type="ECO:0000256" key="5">
    <source>
        <dbReference type="ARBA" id="ARBA00023239"/>
    </source>
</evidence>
<dbReference type="InterPro" id="IPR037237">
    <property type="entry name" value="IlvD/EDD_N"/>
</dbReference>
<dbReference type="NCBIfam" id="NF004784">
    <property type="entry name" value="PRK06131.1"/>
    <property type="match status" value="1"/>
</dbReference>
<feature type="domain" description="Dihydroxy-acid/6-phosphogluconate dehydratase C-terminal" evidence="7">
    <location>
        <begin position="363"/>
        <end position="554"/>
    </location>
</feature>
<keyword evidence="4" id="KW-0411">Iron-sulfur</keyword>
<name>A0A0M9GP37_9HYPH</name>